<evidence type="ECO:0000259" key="4">
    <source>
        <dbReference type="PROSITE" id="PS51371"/>
    </source>
</evidence>
<keyword evidence="1 2" id="KW-0129">CBS domain</keyword>
<gene>
    <name evidence="5" type="ORF">ACFOUO_08980</name>
</gene>
<evidence type="ECO:0000256" key="1">
    <source>
        <dbReference type="ARBA" id="ARBA00023122"/>
    </source>
</evidence>
<sequence length="149" mass="15907">MNQMRDIMTTQVATVTPQDNIQQAAGLMKQHNVGVIPVVENGVLRGVVTDRDLVLRSVADNNGAATVAEVMTTDVITADPTMTVDEASRLMAERQIRRLPIVENNQLVGIVALGDLAARQQHAGEAGVALSNISSNIPDPEPGDQQTLM</sequence>
<feature type="region of interest" description="Disordered" evidence="3">
    <location>
        <begin position="130"/>
        <end position="149"/>
    </location>
</feature>
<comment type="caution">
    <text evidence="5">The sequence shown here is derived from an EMBL/GenBank/DDBJ whole genome shotgun (WGS) entry which is preliminary data.</text>
</comment>
<dbReference type="InterPro" id="IPR000644">
    <property type="entry name" value="CBS_dom"/>
</dbReference>
<dbReference type="PROSITE" id="PS51371">
    <property type="entry name" value="CBS"/>
    <property type="match status" value="2"/>
</dbReference>
<dbReference type="InterPro" id="IPR046342">
    <property type="entry name" value="CBS_dom_sf"/>
</dbReference>
<keyword evidence="6" id="KW-1185">Reference proteome</keyword>
<dbReference type="CDD" id="cd04622">
    <property type="entry name" value="CBS_pair_HRP1_like"/>
    <property type="match status" value="1"/>
</dbReference>
<dbReference type="Gene3D" id="3.10.580.10">
    <property type="entry name" value="CBS-domain"/>
    <property type="match status" value="1"/>
</dbReference>
<dbReference type="InterPro" id="IPR051257">
    <property type="entry name" value="Diverse_CBS-Domain"/>
</dbReference>
<dbReference type="Pfam" id="PF00571">
    <property type="entry name" value="CBS"/>
    <property type="match status" value="2"/>
</dbReference>
<proteinExistence type="predicted"/>
<dbReference type="SMART" id="SM00116">
    <property type="entry name" value="CBS"/>
    <property type="match status" value="2"/>
</dbReference>
<evidence type="ECO:0000313" key="5">
    <source>
        <dbReference type="EMBL" id="MFC4076945.1"/>
    </source>
</evidence>
<dbReference type="PANTHER" id="PTHR43080">
    <property type="entry name" value="CBS DOMAIN-CONTAINING PROTEIN CBSX3, MITOCHONDRIAL"/>
    <property type="match status" value="1"/>
</dbReference>
<dbReference type="PANTHER" id="PTHR43080:SF2">
    <property type="entry name" value="CBS DOMAIN-CONTAINING PROTEIN"/>
    <property type="match status" value="1"/>
</dbReference>
<dbReference type="RefSeq" id="WP_380704335.1">
    <property type="nucleotide sequence ID" value="NZ_JBHSAP010000009.1"/>
</dbReference>
<protein>
    <submittedName>
        <fullName evidence="5">CBS domain-containing protein</fullName>
    </submittedName>
</protein>
<feature type="domain" description="CBS" evidence="4">
    <location>
        <begin position="71"/>
        <end position="126"/>
    </location>
</feature>
<evidence type="ECO:0000256" key="3">
    <source>
        <dbReference type="SAM" id="MobiDB-lite"/>
    </source>
</evidence>
<feature type="domain" description="CBS" evidence="4">
    <location>
        <begin position="8"/>
        <end position="66"/>
    </location>
</feature>
<evidence type="ECO:0000256" key="2">
    <source>
        <dbReference type="PROSITE-ProRule" id="PRU00703"/>
    </source>
</evidence>
<dbReference type="Proteomes" id="UP001595843">
    <property type="component" value="Unassembled WGS sequence"/>
</dbReference>
<accession>A0ABV8JGQ2</accession>
<organism evidence="5 6">
    <name type="scientific">Salinithrix halophila</name>
    <dbReference type="NCBI Taxonomy" id="1485204"/>
    <lineage>
        <taxon>Bacteria</taxon>
        <taxon>Bacillati</taxon>
        <taxon>Bacillota</taxon>
        <taxon>Bacilli</taxon>
        <taxon>Bacillales</taxon>
        <taxon>Thermoactinomycetaceae</taxon>
        <taxon>Salinithrix</taxon>
    </lineage>
</organism>
<reference evidence="6" key="1">
    <citation type="journal article" date="2019" name="Int. J. Syst. Evol. Microbiol.">
        <title>The Global Catalogue of Microorganisms (GCM) 10K type strain sequencing project: providing services to taxonomists for standard genome sequencing and annotation.</title>
        <authorList>
            <consortium name="The Broad Institute Genomics Platform"/>
            <consortium name="The Broad Institute Genome Sequencing Center for Infectious Disease"/>
            <person name="Wu L."/>
            <person name="Ma J."/>
        </authorList>
    </citation>
    <scope>NUCLEOTIDE SEQUENCE [LARGE SCALE GENOMIC DNA]</scope>
    <source>
        <strain evidence="6">IBRC-M 10813</strain>
    </source>
</reference>
<evidence type="ECO:0000313" key="6">
    <source>
        <dbReference type="Proteomes" id="UP001595843"/>
    </source>
</evidence>
<dbReference type="SUPFAM" id="SSF54631">
    <property type="entry name" value="CBS-domain pair"/>
    <property type="match status" value="1"/>
</dbReference>
<name>A0ABV8JGQ2_9BACL</name>
<dbReference type="EMBL" id="JBHSAP010000009">
    <property type="protein sequence ID" value="MFC4076945.1"/>
    <property type="molecule type" value="Genomic_DNA"/>
</dbReference>